<dbReference type="STRING" id="105984.A0A427XHK5"/>
<accession>A0A427XHK5</accession>
<dbReference type="PANTHER" id="PTHR43190">
    <property type="entry name" value="N-ACETYL-D-GLUCOSAMINE KINASE"/>
    <property type="match status" value="1"/>
</dbReference>
<feature type="region of interest" description="Disordered" evidence="1">
    <location>
        <begin position="88"/>
        <end position="107"/>
    </location>
</feature>
<dbReference type="AlphaFoldDB" id="A0A427XHK5"/>
<dbReference type="Proteomes" id="UP000279236">
    <property type="component" value="Unassembled WGS sequence"/>
</dbReference>
<evidence type="ECO:0008006" key="4">
    <source>
        <dbReference type="Google" id="ProtNLM"/>
    </source>
</evidence>
<keyword evidence="3" id="KW-1185">Reference proteome</keyword>
<protein>
    <recommendedName>
        <fullName evidence="4">N-acetyl-D-glucosamine kinase</fullName>
    </recommendedName>
</protein>
<dbReference type="PANTHER" id="PTHR43190:SF3">
    <property type="entry name" value="N-ACETYL-D-GLUCOSAMINE KINASE"/>
    <property type="match status" value="1"/>
</dbReference>
<sequence length="435" mass="46185">MSTPESTITRPKLILCADGGGSKVLVVVRSDDGLEVRGTAGPCNVQSVGHIPAADRILEATYRALLQLPSSYLPAQWSAPMLQPQLPPGLRSRVASPAPSGANTPRSRLPPLKESLFAYCWIALAGMTTPADAAAFTPFVSNVLSTPAERISMTNDVNLLAAPALHQSGIDHCVAVVCGTGTIGRTIRIRGKGEELPPSPPGDGREAEIDNAASKENALDQGLPLEDVGVARGWGYMLCDEGSAFWIGRLAIRWLLHQWDREHSTAIYSSPTTPRGPLYTDLLEYFAVDDPTELIGIVSLMSDFSDGLTTGEASAKRNAYQAGAARVVFKWAFPEEQGVTVTTDLEMASHVAALKIAQSAIKPVIDLTLETLGDRTVVDPQRTAFNLGGGLWNSPGYRKLCLDGLAVEGVNFRSINLVDDAAGEGAKALAGAVFK</sequence>
<evidence type="ECO:0000313" key="2">
    <source>
        <dbReference type="EMBL" id="RSH78361.1"/>
    </source>
</evidence>
<comment type="caution">
    <text evidence="2">The sequence shown here is derived from an EMBL/GenBank/DDBJ whole genome shotgun (WGS) entry which is preliminary data.</text>
</comment>
<dbReference type="RefSeq" id="XP_028473508.1">
    <property type="nucleotide sequence ID" value="XM_028617830.1"/>
</dbReference>
<dbReference type="SUPFAM" id="SSF53067">
    <property type="entry name" value="Actin-like ATPase domain"/>
    <property type="match status" value="1"/>
</dbReference>
<evidence type="ECO:0000256" key="1">
    <source>
        <dbReference type="SAM" id="MobiDB-lite"/>
    </source>
</evidence>
<gene>
    <name evidence="2" type="ORF">EHS24_002085</name>
</gene>
<dbReference type="GeneID" id="39586628"/>
<dbReference type="EMBL" id="RSCE01000012">
    <property type="protein sequence ID" value="RSH78361.1"/>
    <property type="molecule type" value="Genomic_DNA"/>
</dbReference>
<dbReference type="InterPro" id="IPR043129">
    <property type="entry name" value="ATPase_NBD"/>
</dbReference>
<reference evidence="2 3" key="1">
    <citation type="submission" date="2018-11" db="EMBL/GenBank/DDBJ databases">
        <title>Genome sequence of Apiotrichum porosum DSM 27194.</title>
        <authorList>
            <person name="Aliyu H."/>
            <person name="Gorte O."/>
            <person name="Ochsenreither K."/>
        </authorList>
    </citation>
    <scope>NUCLEOTIDE SEQUENCE [LARGE SCALE GENOMIC DNA]</scope>
    <source>
        <strain evidence="2 3">DSM 27194</strain>
    </source>
</reference>
<dbReference type="InterPro" id="IPR052519">
    <property type="entry name" value="Euk-type_GlcNAc_Kinase"/>
</dbReference>
<dbReference type="OrthoDB" id="311172at2759"/>
<proteinExistence type="predicted"/>
<evidence type="ECO:0000313" key="3">
    <source>
        <dbReference type="Proteomes" id="UP000279236"/>
    </source>
</evidence>
<organism evidence="2 3">
    <name type="scientific">Apiotrichum porosum</name>
    <dbReference type="NCBI Taxonomy" id="105984"/>
    <lineage>
        <taxon>Eukaryota</taxon>
        <taxon>Fungi</taxon>
        <taxon>Dikarya</taxon>
        <taxon>Basidiomycota</taxon>
        <taxon>Agaricomycotina</taxon>
        <taxon>Tremellomycetes</taxon>
        <taxon>Trichosporonales</taxon>
        <taxon>Trichosporonaceae</taxon>
        <taxon>Apiotrichum</taxon>
    </lineage>
</organism>
<name>A0A427XHK5_9TREE</name>
<dbReference type="Gene3D" id="3.30.420.40">
    <property type="match status" value="2"/>
</dbReference>